<comment type="subcellular location">
    <subcellularLocation>
        <location evidence="1">Membrane</location>
        <topology evidence="1">Single-pass membrane protein</topology>
    </subcellularLocation>
    <subcellularLocation>
        <location evidence="2">Secreted</location>
    </subcellularLocation>
</comment>
<comment type="caution">
    <text evidence="11">Lacks conserved residue(s) required for the propagation of feature annotation.</text>
</comment>
<keyword evidence="4 13" id="KW-0812">Transmembrane</keyword>
<keyword evidence="6" id="KW-0677">Repeat</keyword>
<dbReference type="SUPFAM" id="SSF56487">
    <property type="entry name" value="SRCR-like"/>
    <property type="match status" value="2"/>
</dbReference>
<evidence type="ECO:0000256" key="10">
    <source>
        <dbReference type="ARBA" id="ARBA00023180"/>
    </source>
</evidence>
<reference evidence="16" key="3">
    <citation type="submission" date="2025-09" db="UniProtKB">
        <authorList>
            <consortium name="Ensembl"/>
        </authorList>
    </citation>
    <scope>IDENTIFICATION</scope>
</reference>
<dbReference type="PANTHER" id="PTHR48071">
    <property type="entry name" value="SRCR DOMAIN-CONTAINING PROTEIN"/>
    <property type="match status" value="1"/>
</dbReference>
<feature type="disulfide bond" evidence="11">
    <location>
        <begin position="111"/>
        <end position="121"/>
    </location>
</feature>
<dbReference type="GO" id="GO:0031638">
    <property type="term" value="P:zymogen activation"/>
    <property type="evidence" value="ECO:0007669"/>
    <property type="project" value="TreeGrafter"/>
</dbReference>
<evidence type="ECO:0000256" key="9">
    <source>
        <dbReference type="ARBA" id="ARBA00023157"/>
    </source>
</evidence>
<dbReference type="InterPro" id="IPR001190">
    <property type="entry name" value="SRCR"/>
</dbReference>
<proteinExistence type="predicted"/>
<feature type="compositionally biased region" description="Polar residues" evidence="12">
    <location>
        <begin position="573"/>
        <end position="594"/>
    </location>
</feature>
<evidence type="ECO:0000256" key="3">
    <source>
        <dbReference type="ARBA" id="ARBA00022525"/>
    </source>
</evidence>
<protein>
    <submittedName>
        <fullName evidence="16">T-cell differentiation antigen CD6-like</fullName>
    </submittedName>
</protein>
<evidence type="ECO:0000256" key="12">
    <source>
        <dbReference type="SAM" id="MobiDB-lite"/>
    </source>
</evidence>
<dbReference type="GO" id="GO:0005615">
    <property type="term" value="C:extracellular space"/>
    <property type="evidence" value="ECO:0007669"/>
    <property type="project" value="TreeGrafter"/>
</dbReference>
<feature type="signal peptide" evidence="14">
    <location>
        <begin position="1"/>
        <end position="18"/>
    </location>
</feature>
<evidence type="ECO:0000256" key="1">
    <source>
        <dbReference type="ARBA" id="ARBA00004167"/>
    </source>
</evidence>
<dbReference type="FunFam" id="3.10.250.10:FF:000002">
    <property type="entry name" value="Scavenger receptor cysteine-rich type 1 protein M130"/>
    <property type="match status" value="1"/>
</dbReference>
<name>A0A8C9RNN2_SCLFO</name>
<keyword evidence="17" id="KW-1185">Reference proteome</keyword>
<dbReference type="Proteomes" id="UP000694397">
    <property type="component" value="Chromosome 23"/>
</dbReference>
<dbReference type="Ensembl" id="ENSSFOT00015015703.2">
    <property type="protein sequence ID" value="ENSSFOP00015015521.2"/>
    <property type="gene ID" value="ENSSFOG00015010023.2"/>
</dbReference>
<feature type="domain" description="SRCR" evidence="15">
    <location>
        <begin position="142"/>
        <end position="242"/>
    </location>
</feature>
<dbReference type="GeneID" id="108933279"/>
<dbReference type="Gene3D" id="3.10.250.10">
    <property type="entry name" value="SRCR-like domain"/>
    <property type="match status" value="3"/>
</dbReference>
<dbReference type="PROSITE" id="PS50287">
    <property type="entry name" value="SRCR_2"/>
    <property type="match status" value="3"/>
</dbReference>
<evidence type="ECO:0000256" key="11">
    <source>
        <dbReference type="PROSITE-ProRule" id="PRU00196"/>
    </source>
</evidence>
<organism evidence="16 17">
    <name type="scientific">Scleropages formosus</name>
    <name type="common">Asian bonytongue</name>
    <name type="synonym">Osteoglossum formosum</name>
    <dbReference type="NCBI Taxonomy" id="113540"/>
    <lineage>
        <taxon>Eukaryota</taxon>
        <taxon>Metazoa</taxon>
        <taxon>Chordata</taxon>
        <taxon>Craniata</taxon>
        <taxon>Vertebrata</taxon>
        <taxon>Euteleostomi</taxon>
        <taxon>Actinopterygii</taxon>
        <taxon>Neopterygii</taxon>
        <taxon>Teleostei</taxon>
        <taxon>Osteoglossocephala</taxon>
        <taxon>Osteoglossomorpha</taxon>
        <taxon>Osteoglossiformes</taxon>
        <taxon>Osteoglossidae</taxon>
        <taxon>Scleropages</taxon>
    </lineage>
</organism>
<feature type="domain" description="SRCR" evidence="15">
    <location>
        <begin position="45"/>
        <end position="138"/>
    </location>
</feature>
<evidence type="ECO:0000256" key="13">
    <source>
        <dbReference type="SAM" id="Phobius"/>
    </source>
</evidence>
<reference evidence="16 17" key="1">
    <citation type="submission" date="2019-04" db="EMBL/GenBank/DDBJ databases">
        <authorList>
            <consortium name="Wellcome Sanger Institute Data Sharing"/>
        </authorList>
    </citation>
    <scope>NUCLEOTIDE SEQUENCE [LARGE SCALE GENOMIC DNA]</scope>
</reference>
<feature type="disulfide bond" evidence="11">
    <location>
        <begin position="212"/>
        <end position="222"/>
    </location>
</feature>
<reference evidence="16" key="2">
    <citation type="submission" date="2025-08" db="UniProtKB">
        <authorList>
            <consortium name="Ensembl"/>
        </authorList>
    </citation>
    <scope>IDENTIFICATION</scope>
</reference>
<feature type="domain" description="SRCR" evidence="15">
    <location>
        <begin position="247"/>
        <end position="345"/>
    </location>
</feature>
<dbReference type="KEGG" id="sfm:108933279"/>
<dbReference type="PANTHER" id="PTHR48071:SF15">
    <property type="entry name" value="SRCR DOMAIN-CONTAINING PROTEIN"/>
    <property type="match status" value="1"/>
</dbReference>
<evidence type="ECO:0000256" key="4">
    <source>
        <dbReference type="ARBA" id="ARBA00022692"/>
    </source>
</evidence>
<keyword evidence="5 14" id="KW-0732">Signal</keyword>
<dbReference type="OrthoDB" id="536948at2759"/>
<dbReference type="RefSeq" id="XP_018605736.2">
    <property type="nucleotide sequence ID" value="XM_018750220.2"/>
</dbReference>
<dbReference type="Pfam" id="PF00530">
    <property type="entry name" value="SRCR"/>
    <property type="match status" value="2"/>
</dbReference>
<evidence type="ECO:0000313" key="17">
    <source>
        <dbReference type="Proteomes" id="UP000694397"/>
    </source>
</evidence>
<evidence type="ECO:0000313" key="16">
    <source>
        <dbReference type="Ensembl" id="ENSSFOP00015015521.2"/>
    </source>
</evidence>
<feature type="disulfide bond" evidence="11">
    <location>
        <begin position="180"/>
        <end position="241"/>
    </location>
</feature>
<feature type="disulfide bond" evidence="11">
    <location>
        <begin position="314"/>
        <end position="324"/>
    </location>
</feature>
<dbReference type="FunFam" id="3.10.250.10:FF:000016">
    <property type="entry name" value="Scavenger receptor cysteine-rich protein type 12"/>
    <property type="match status" value="1"/>
</dbReference>
<evidence type="ECO:0000256" key="8">
    <source>
        <dbReference type="ARBA" id="ARBA00023136"/>
    </source>
</evidence>
<evidence type="ECO:0000256" key="2">
    <source>
        <dbReference type="ARBA" id="ARBA00004613"/>
    </source>
</evidence>
<feature type="chain" id="PRO_5034298793" evidence="14">
    <location>
        <begin position="19"/>
        <end position="628"/>
    </location>
</feature>
<keyword evidence="9 11" id="KW-1015">Disulfide bond</keyword>
<gene>
    <name evidence="16" type="primary">LOC108933279</name>
</gene>
<keyword evidence="8 13" id="KW-0472">Membrane</keyword>
<feature type="disulfide bond" evidence="11">
    <location>
        <begin position="167"/>
        <end position="231"/>
    </location>
</feature>
<accession>A0A8C9RNN2</accession>
<evidence type="ECO:0000259" key="15">
    <source>
        <dbReference type="PROSITE" id="PS50287"/>
    </source>
</evidence>
<feature type="region of interest" description="Disordered" evidence="12">
    <location>
        <begin position="520"/>
        <end position="606"/>
    </location>
</feature>
<evidence type="ECO:0000256" key="7">
    <source>
        <dbReference type="ARBA" id="ARBA00022989"/>
    </source>
</evidence>
<dbReference type="InterPro" id="IPR036772">
    <property type="entry name" value="SRCR-like_dom_sf"/>
</dbReference>
<evidence type="ECO:0000256" key="6">
    <source>
        <dbReference type="ARBA" id="ARBA00022737"/>
    </source>
</evidence>
<keyword evidence="7 13" id="KW-1133">Transmembrane helix</keyword>
<evidence type="ECO:0000256" key="5">
    <source>
        <dbReference type="ARBA" id="ARBA00022729"/>
    </source>
</evidence>
<feature type="transmembrane region" description="Helical" evidence="13">
    <location>
        <begin position="379"/>
        <end position="407"/>
    </location>
</feature>
<sequence length="628" mass="68248">MELLKVVLFLQALGLCEASQNTSSPHQHNVSLPEEVTAQTENQTVSYTPQLSGRCGGTLGAFHGNRWVGVLLPLESRDSVAGHICKDLGCGTAYNVSERKSPHRTSCLTRCTHNQTHLENCTEEDPGSCTGVTEIFCGHRAVRLAEGEDRCAGRVELWAAGQWGTVCDDEWDLQDANVVCAQLGCGYALNVSGQGGVYKPGKGPIFLDDINCTGSESSLWDCPSMGQSHDCGHKEDAGVVCSELRALQLTGGMDRCSGRVEIHRNGTWGTLCDSGWNKHMAERVCSMLDCGSVVNYTAFTPPLQHNSAKWYFYCQQNGKSLWECTEFFDSFNLCKDSKAAGVICSNSFGLLPPTTPPPPSTIPISTTGSGIATSQPREAYFLLSPPLLGCFALSVLLLVVLILNAVLCRWYKKRYAFVVQQRNEKPQTSSNPHENDYGESVNLTIVTSGPGEYNAVPISSALRAQTSMDNSSYASDYEHHNFSVEPAVTMSTFQNSFRNKTENWNPVSKAIPALTFLPEEAPKGQYSTPPDYRALKNTEPSEDSFDTSSTSSEECYANTGGANPSLPGENALLVNTTSQRGENCTDFTEQTAESSPGCIENTANDFSQRKSAAVSLEGDYDDIGNYRQ</sequence>
<keyword evidence="3" id="KW-0964">Secreted</keyword>
<dbReference type="SMART" id="SM00202">
    <property type="entry name" value="SR"/>
    <property type="match status" value="2"/>
</dbReference>
<dbReference type="AlphaFoldDB" id="A0A8C9RNN2"/>
<dbReference type="GeneTree" id="ENSGT00940000161029"/>
<keyword evidence="10" id="KW-0325">Glycoprotein</keyword>
<dbReference type="PRINTS" id="PR00258">
    <property type="entry name" value="SPERACTRCPTR"/>
</dbReference>
<dbReference type="PROSITE" id="PS00420">
    <property type="entry name" value="SRCR_1"/>
    <property type="match status" value="1"/>
</dbReference>
<dbReference type="GO" id="GO:0005886">
    <property type="term" value="C:plasma membrane"/>
    <property type="evidence" value="ECO:0007669"/>
    <property type="project" value="TreeGrafter"/>
</dbReference>
<evidence type="ECO:0000256" key="14">
    <source>
        <dbReference type="SAM" id="SignalP"/>
    </source>
</evidence>
<dbReference type="GO" id="GO:0004252">
    <property type="term" value="F:serine-type endopeptidase activity"/>
    <property type="evidence" value="ECO:0007669"/>
    <property type="project" value="TreeGrafter"/>
</dbReference>